<proteinExistence type="predicted"/>
<dbReference type="Pfam" id="PF10145">
    <property type="entry name" value="PhageMin_Tail"/>
    <property type="match status" value="1"/>
</dbReference>
<protein>
    <recommendedName>
        <fullName evidence="2">Phage tail tape measure protein domain-containing protein</fullName>
    </recommendedName>
</protein>
<evidence type="ECO:0000256" key="1">
    <source>
        <dbReference type="ARBA" id="ARBA00022612"/>
    </source>
</evidence>
<evidence type="ECO:0000313" key="4">
    <source>
        <dbReference type="Proteomes" id="UP000310636"/>
    </source>
</evidence>
<dbReference type="PANTHER" id="PTHR37813:SF1">
    <property type="entry name" value="FELS-2 PROPHAGE PROTEIN"/>
    <property type="match status" value="1"/>
</dbReference>
<keyword evidence="4" id="KW-1185">Reference proteome</keyword>
<feature type="domain" description="Phage tail tape measure protein" evidence="2">
    <location>
        <begin position="28"/>
        <end position="223"/>
    </location>
</feature>
<dbReference type="AlphaFoldDB" id="A0A4S4C8N1"/>
<dbReference type="Proteomes" id="UP000310636">
    <property type="component" value="Unassembled WGS sequence"/>
</dbReference>
<evidence type="ECO:0000313" key="3">
    <source>
        <dbReference type="EMBL" id="THF83725.1"/>
    </source>
</evidence>
<reference evidence="3 4" key="1">
    <citation type="submission" date="2019-04" db="EMBL/GenBank/DDBJ databases">
        <title>Cohnella sp. nov. isolated from preserved vegetables.</title>
        <authorList>
            <person name="Lin S.-Y."/>
            <person name="Hung M.-H."/>
            <person name="Young C.-C."/>
        </authorList>
    </citation>
    <scope>NUCLEOTIDE SEQUENCE [LARGE SCALE GENOMIC DNA]</scope>
    <source>
        <strain evidence="3 4">CC-MHH1044</strain>
    </source>
</reference>
<dbReference type="PANTHER" id="PTHR37813">
    <property type="entry name" value="FELS-2 PROPHAGE PROTEIN"/>
    <property type="match status" value="1"/>
</dbReference>
<dbReference type="EMBL" id="SSOB01000003">
    <property type="protein sequence ID" value="THF83725.1"/>
    <property type="molecule type" value="Genomic_DNA"/>
</dbReference>
<accession>A0A4S4C8N1</accession>
<comment type="caution">
    <text evidence="3">The sequence shown here is derived from an EMBL/GenBank/DDBJ whole genome shotgun (WGS) entry which is preliminary data.</text>
</comment>
<dbReference type="OrthoDB" id="90760at2"/>
<sequence>MAQIQASTGASESQMQDFSKITESLYNKNLGENWYDLAEAVGTVRQVTQMTGDELEATTKNAIAYRDTFGEDITESIKAADTMMKNFGITSDQAYNLLAQGAQKGLNKSGELLDTANEYSPYFAKLGFSAESMFDTFAAGLEAGAFNLDKVGDGIKEFGIRTKDGSQASLDAYKALGLSGAQMTAQFAAGGETAQKAFLTTAKAIAAVKDPVKQNAVAVQLFGTQAEDLEARVIGAYANVEKQFDSTKNTMEQVANVKYDTLSKAFGAIGRTLQTGLILPMTKALLPVAQQFAGWVTDKMPAIQKAFGSIGPVISQIADKISGLWSGVGGGEAVSLYKDYFFDIMDTAKEFAAAIAKTWKKIEPQAMSVVSSIGSIIKQVIPIVFKLAGAIQQIGRKIISSIAPIVSYLLQKMLPIWAKVYAFIAQEVMPAISVAITALLPKIMTVVDKIGAMISAIFNAVKPFLDGIFAAFEYAWPAIKDIVMTAIKMISGVIDGLLTTLGGVIDFITGVFSGDWGKAWEGVRSIFEGIFSTLGSVLAAPINLAIDLINKAIQKVNKISFDIPDFLGGGTFGVNIPELQHVGGYAAGGYVTKPELAWVGEGGSNEWIIPENNSQRSRDLWQAAGQSIGATTDGSGSGGDFHFSPTYNFYGAADQQAVEQMEQRTRSDFRKEFEAYKAQQRRVSFA</sequence>
<name>A0A4S4C8N1_9BACL</name>
<organism evidence="3 4">
    <name type="scientific">Cohnella fermenti</name>
    <dbReference type="NCBI Taxonomy" id="2565925"/>
    <lineage>
        <taxon>Bacteria</taxon>
        <taxon>Bacillati</taxon>
        <taxon>Bacillota</taxon>
        <taxon>Bacilli</taxon>
        <taxon>Bacillales</taxon>
        <taxon>Paenibacillaceae</taxon>
        <taxon>Cohnella</taxon>
    </lineage>
</organism>
<evidence type="ECO:0000259" key="2">
    <source>
        <dbReference type="Pfam" id="PF10145"/>
    </source>
</evidence>
<dbReference type="InterPro" id="IPR010090">
    <property type="entry name" value="Phage_tape_meas"/>
</dbReference>
<keyword evidence="1" id="KW-1188">Viral release from host cell</keyword>
<gene>
    <name evidence="3" type="ORF">E6C55_03275</name>
</gene>